<protein>
    <recommendedName>
        <fullName evidence="18">Subtilisin-like protease SBT1.3</fullName>
    </recommendedName>
</protein>
<feature type="domain" description="Subtilisin-like protease fibronectin type-III" evidence="15">
    <location>
        <begin position="674"/>
        <end position="774"/>
    </location>
</feature>
<evidence type="ECO:0000259" key="14">
    <source>
        <dbReference type="Pfam" id="PF05922"/>
    </source>
</evidence>
<evidence type="ECO:0000256" key="4">
    <source>
        <dbReference type="ARBA" id="ARBA00022670"/>
    </source>
</evidence>
<evidence type="ECO:0000259" key="12">
    <source>
        <dbReference type="Pfam" id="PF00082"/>
    </source>
</evidence>
<dbReference type="SUPFAM" id="SSF54897">
    <property type="entry name" value="Protease propeptides/inhibitors"/>
    <property type="match status" value="1"/>
</dbReference>
<dbReference type="Pfam" id="PF02225">
    <property type="entry name" value="PA"/>
    <property type="match status" value="1"/>
</dbReference>
<dbReference type="InterPro" id="IPR041469">
    <property type="entry name" value="Subtilisin-like_FN3"/>
</dbReference>
<dbReference type="InterPro" id="IPR023828">
    <property type="entry name" value="Peptidase_S8_Ser-AS"/>
</dbReference>
<dbReference type="InterPro" id="IPR015500">
    <property type="entry name" value="Peptidase_S8_subtilisin-rel"/>
</dbReference>
<keyword evidence="5 11" id="KW-0732">Signal</keyword>
<keyword evidence="7 10" id="KW-0720">Serine protease</keyword>
<dbReference type="Pfam" id="PF17766">
    <property type="entry name" value="fn3_6"/>
    <property type="match status" value="1"/>
</dbReference>
<feature type="domain" description="PA" evidence="13">
    <location>
        <begin position="381"/>
        <end position="471"/>
    </location>
</feature>
<evidence type="ECO:0000259" key="13">
    <source>
        <dbReference type="Pfam" id="PF02225"/>
    </source>
</evidence>
<evidence type="ECO:0008006" key="18">
    <source>
        <dbReference type="Google" id="ProtNLM"/>
    </source>
</evidence>
<reference evidence="16" key="1">
    <citation type="submission" date="2021-01" db="UniProtKB">
        <authorList>
            <consortium name="EnsemblPlants"/>
        </authorList>
    </citation>
    <scope>IDENTIFICATION</scope>
</reference>
<feature type="active site" description="Charge relay system" evidence="9 10">
    <location>
        <position position="150"/>
    </location>
</feature>
<evidence type="ECO:0000256" key="9">
    <source>
        <dbReference type="PIRSR" id="PIRSR615500-1"/>
    </source>
</evidence>
<dbReference type="GO" id="GO:0048731">
    <property type="term" value="P:system development"/>
    <property type="evidence" value="ECO:0007669"/>
    <property type="project" value="UniProtKB-ARBA"/>
</dbReference>
<proteinExistence type="inferred from homology"/>
<dbReference type="InterPro" id="IPR003137">
    <property type="entry name" value="PA_domain"/>
</dbReference>
<dbReference type="Gene3D" id="3.30.70.80">
    <property type="entry name" value="Peptidase S8 propeptide/proteinase inhibitor I9"/>
    <property type="match status" value="1"/>
</dbReference>
<comment type="similarity">
    <text evidence="2 10">Belongs to the peptidase S8 family.</text>
</comment>
<dbReference type="FunFam" id="3.50.30.30:FF:000005">
    <property type="entry name" value="subtilisin-like protease SBT1.5"/>
    <property type="match status" value="1"/>
</dbReference>
<keyword evidence="17" id="KW-1185">Reference proteome</keyword>
<keyword evidence="4 10" id="KW-0645">Protease</keyword>
<dbReference type="Proteomes" id="UP000594263">
    <property type="component" value="Unplaced"/>
</dbReference>
<name>A0A7N0V0P6_KALFE</name>
<dbReference type="CDD" id="cd04852">
    <property type="entry name" value="Peptidases_S8_3"/>
    <property type="match status" value="1"/>
</dbReference>
<accession>A0A7N0V0P6</accession>
<dbReference type="GO" id="GO:0004252">
    <property type="term" value="F:serine-type endopeptidase activity"/>
    <property type="evidence" value="ECO:0007669"/>
    <property type="project" value="UniProtKB-UniRule"/>
</dbReference>
<evidence type="ECO:0000256" key="8">
    <source>
        <dbReference type="ARBA" id="ARBA00023180"/>
    </source>
</evidence>
<comment type="subcellular location">
    <subcellularLocation>
        <location evidence="1">Secreted</location>
    </subcellularLocation>
</comment>
<dbReference type="PROSITE" id="PS51892">
    <property type="entry name" value="SUBTILASE"/>
    <property type="match status" value="1"/>
</dbReference>
<keyword evidence="6 10" id="KW-0378">Hydrolase</keyword>
<evidence type="ECO:0000256" key="5">
    <source>
        <dbReference type="ARBA" id="ARBA00022729"/>
    </source>
</evidence>
<feature type="active site" description="Charge relay system" evidence="9 10">
    <location>
        <position position="223"/>
    </location>
</feature>
<feature type="active site" description="Charge relay system" evidence="9 10">
    <location>
        <position position="556"/>
    </location>
</feature>
<evidence type="ECO:0000256" key="6">
    <source>
        <dbReference type="ARBA" id="ARBA00022801"/>
    </source>
</evidence>
<dbReference type="SUPFAM" id="SSF52743">
    <property type="entry name" value="Subtilisin-like"/>
    <property type="match status" value="1"/>
</dbReference>
<dbReference type="AlphaFoldDB" id="A0A7N0V0P6"/>
<dbReference type="PROSITE" id="PS00138">
    <property type="entry name" value="SUBTILASE_SER"/>
    <property type="match status" value="1"/>
</dbReference>
<dbReference type="EnsemblPlants" id="Kaladp0095s0262.1.v1.1">
    <property type="protein sequence ID" value="Kaladp0095s0262.1.v1.1.CDS.1"/>
    <property type="gene ID" value="Kaladp0095s0262.v1.1"/>
</dbReference>
<dbReference type="Gene3D" id="3.40.50.200">
    <property type="entry name" value="Peptidase S8/S53 domain"/>
    <property type="match status" value="1"/>
</dbReference>
<dbReference type="InterPro" id="IPR036852">
    <property type="entry name" value="Peptidase_S8/S53_dom_sf"/>
</dbReference>
<dbReference type="OMA" id="HSNRTCK"/>
<evidence type="ECO:0000313" key="16">
    <source>
        <dbReference type="EnsemblPlants" id="Kaladp0095s0262.1.v1.1.CDS.1"/>
    </source>
</evidence>
<feature type="domain" description="Inhibitor I9" evidence="14">
    <location>
        <begin position="29"/>
        <end position="116"/>
    </location>
</feature>
<dbReference type="GO" id="GO:0005576">
    <property type="term" value="C:extracellular region"/>
    <property type="evidence" value="ECO:0007669"/>
    <property type="project" value="UniProtKB-SubCell"/>
</dbReference>
<feature type="domain" description="Peptidase S8/S53" evidence="12">
    <location>
        <begin position="143"/>
        <end position="600"/>
    </location>
</feature>
<evidence type="ECO:0000256" key="1">
    <source>
        <dbReference type="ARBA" id="ARBA00004613"/>
    </source>
</evidence>
<dbReference type="FunFam" id="3.30.70.80:FF:000003">
    <property type="entry name" value="Subtilisin-like protease SBT1.9"/>
    <property type="match status" value="1"/>
</dbReference>
<dbReference type="CDD" id="cd02120">
    <property type="entry name" value="PA_subtilisin_like"/>
    <property type="match status" value="1"/>
</dbReference>
<dbReference type="Pfam" id="PF00082">
    <property type="entry name" value="Peptidase_S8"/>
    <property type="match status" value="1"/>
</dbReference>
<evidence type="ECO:0000259" key="15">
    <source>
        <dbReference type="Pfam" id="PF17766"/>
    </source>
</evidence>
<dbReference type="PRINTS" id="PR00723">
    <property type="entry name" value="SUBTILISIN"/>
</dbReference>
<dbReference type="Pfam" id="PF05922">
    <property type="entry name" value="Inhibitor_I9"/>
    <property type="match status" value="1"/>
</dbReference>
<evidence type="ECO:0000256" key="2">
    <source>
        <dbReference type="ARBA" id="ARBA00011073"/>
    </source>
</evidence>
<feature type="signal peptide" evidence="11">
    <location>
        <begin position="1"/>
        <end position="24"/>
    </location>
</feature>
<dbReference type="Gene3D" id="2.60.40.2310">
    <property type="match status" value="1"/>
</dbReference>
<evidence type="ECO:0000313" key="17">
    <source>
        <dbReference type="Proteomes" id="UP000594263"/>
    </source>
</evidence>
<dbReference type="InterPro" id="IPR045051">
    <property type="entry name" value="SBT"/>
</dbReference>
<dbReference type="GO" id="GO:0006508">
    <property type="term" value="P:proteolysis"/>
    <property type="evidence" value="ECO:0007669"/>
    <property type="project" value="UniProtKB-KW"/>
</dbReference>
<feature type="chain" id="PRO_5029483110" description="Subtilisin-like protease SBT1.3" evidence="11">
    <location>
        <begin position="25"/>
        <end position="780"/>
    </location>
</feature>
<dbReference type="PANTHER" id="PTHR10795">
    <property type="entry name" value="PROPROTEIN CONVERTASE SUBTILISIN/KEXIN"/>
    <property type="match status" value="1"/>
</dbReference>
<dbReference type="Gramene" id="Kaladp0095s0262.1.v1.1">
    <property type="protein sequence ID" value="Kaladp0095s0262.1.v1.1.CDS.1"/>
    <property type="gene ID" value="Kaladp0095s0262.v1.1"/>
</dbReference>
<evidence type="ECO:0000256" key="10">
    <source>
        <dbReference type="PROSITE-ProRule" id="PRU01240"/>
    </source>
</evidence>
<dbReference type="InterPro" id="IPR000209">
    <property type="entry name" value="Peptidase_S8/S53_dom"/>
</dbReference>
<dbReference type="InterPro" id="IPR037045">
    <property type="entry name" value="S8pro/Inhibitor_I9_sf"/>
</dbReference>
<sequence>MGVKWLLVVLQISVVSRLLLCSEAQQKKTYIVHMDKAAKPEAFSDHLEWYSSVVRSVVSTGMDDVGAESGSSGRIMYAYKTAFHGVAARLDEEEARRLEREEGVLRVFPEVVYRLHTTRSPMFLGLGAADSTSEWGMKAGDGEVIVGVLDTGIWPESESFNDTGLPPVPGHWRGACETGRAFEKRHCNKKIVGARVFYRGYEAATGKINEQDEFKSPRDQDGHGTHTAATVAGSPVPGANLLGYAPGTARGMAINARVAAYKVCWTGGCFSSDILSAVDQAVADGVNVLSISLGGGVASYYRDLLSIATFGAMEMGVFVSCSAGNSGPDPISLTNVSPWVTTVGASTMDRDFPATVKLGTGTVLTGVSLYKGVRNLSPSRQYPLVYLGSNSSNPEPNSLCLDGTLNPKLVAGKIVICDRGISPRVQKGQVVKDAGGIGMILANTAVNGEELVADAHLLPAVSIGEKAGMAIKRYVLENPKATATMSFLGTRLGIRPSPIVASFSSRGPNFLSLDVLKPDVVAPGVNILAAWTGQLSPSGLATDHRRLKFNILSGTSMSCPHVSGVAALLKSKHPEWSPAAIKSALMTTAYIHDNTKSPLRDAATGEPSTAYDHGAGHINPVRAIHPGLIYDIQPQDYFDFLCQQHLSKDDLKIFAKTSNRTCRPPSRASPHPGELNYPALSALLFPQKSNSFPTATLHRTVTNVGTANSTYRARVSPFNGATIQVVPPTLQFTRLNQKLSYKVVFTSKSRQPGPEFGHLLWTDGDHRVRSPVVITWPILI</sequence>
<keyword evidence="8" id="KW-0325">Glycoprotein</keyword>
<keyword evidence="3" id="KW-0964">Secreted</keyword>
<evidence type="ECO:0000256" key="7">
    <source>
        <dbReference type="ARBA" id="ARBA00022825"/>
    </source>
</evidence>
<dbReference type="FunFam" id="3.40.50.200:FF:000006">
    <property type="entry name" value="Subtilisin-like protease SBT1.5"/>
    <property type="match status" value="1"/>
</dbReference>
<evidence type="ECO:0000256" key="11">
    <source>
        <dbReference type="SAM" id="SignalP"/>
    </source>
</evidence>
<organism evidence="16 17">
    <name type="scientific">Kalanchoe fedtschenkoi</name>
    <name type="common">Lavender scallops</name>
    <name type="synonym">South American air plant</name>
    <dbReference type="NCBI Taxonomy" id="63787"/>
    <lineage>
        <taxon>Eukaryota</taxon>
        <taxon>Viridiplantae</taxon>
        <taxon>Streptophyta</taxon>
        <taxon>Embryophyta</taxon>
        <taxon>Tracheophyta</taxon>
        <taxon>Spermatophyta</taxon>
        <taxon>Magnoliopsida</taxon>
        <taxon>eudicotyledons</taxon>
        <taxon>Gunneridae</taxon>
        <taxon>Pentapetalae</taxon>
        <taxon>Saxifragales</taxon>
        <taxon>Crassulaceae</taxon>
        <taxon>Kalanchoe</taxon>
    </lineage>
</organism>
<dbReference type="InterPro" id="IPR034197">
    <property type="entry name" value="Peptidases_S8_3"/>
</dbReference>
<dbReference type="InterPro" id="IPR010259">
    <property type="entry name" value="S8pro/Inhibitor_I9"/>
</dbReference>
<evidence type="ECO:0000256" key="3">
    <source>
        <dbReference type="ARBA" id="ARBA00022525"/>
    </source>
</evidence>
<dbReference type="Gene3D" id="3.50.30.30">
    <property type="match status" value="1"/>
</dbReference>